<accession>A0A7C8MN63</accession>
<proteinExistence type="inferred from homology"/>
<dbReference type="AlphaFoldDB" id="A0A7C8MN63"/>
<dbReference type="InterPro" id="IPR002347">
    <property type="entry name" value="SDR_fam"/>
</dbReference>
<dbReference type="OrthoDB" id="5840532at2759"/>
<dbReference type="SUPFAM" id="SSF51735">
    <property type="entry name" value="NAD(P)-binding Rossmann-fold domains"/>
    <property type="match status" value="1"/>
</dbReference>
<dbReference type="CDD" id="cd05233">
    <property type="entry name" value="SDR_c"/>
    <property type="match status" value="1"/>
</dbReference>
<gene>
    <name evidence="3" type="ORF">BDV95DRAFT_559512</name>
</gene>
<name>A0A7C8MN63_9PLEO</name>
<evidence type="ECO:0000256" key="1">
    <source>
        <dbReference type="ARBA" id="ARBA00006484"/>
    </source>
</evidence>
<dbReference type="InterPro" id="IPR020904">
    <property type="entry name" value="Sc_DH/Rdtase_CS"/>
</dbReference>
<dbReference type="PRINTS" id="PR00080">
    <property type="entry name" value="SDRFAMILY"/>
</dbReference>
<dbReference type="EMBL" id="JAADJZ010000002">
    <property type="protein sequence ID" value="KAF2877542.1"/>
    <property type="molecule type" value="Genomic_DNA"/>
</dbReference>
<comment type="similarity">
    <text evidence="1">Belongs to the short-chain dehydrogenases/reductases (SDR) family.</text>
</comment>
<reference evidence="3 4" key="1">
    <citation type="submission" date="2020-01" db="EMBL/GenBank/DDBJ databases">
        <authorList>
            <consortium name="DOE Joint Genome Institute"/>
            <person name="Haridas S."/>
            <person name="Albert R."/>
            <person name="Binder M."/>
            <person name="Bloem J."/>
            <person name="Labutti K."/>
            <person name="Salamov A."/>
            <person name="Andreopoulos B."/>
            <person name="Baker S.E."/>
            <person name="Barry K."/>
            <person name="Bills G."/>
            <person name="Bluhm B.H."/>
            <person name="Cannon C."/>
            <person name="Castanera R."/>
            <person name="Culley D.E."/>
            <person name="Daum C."/>
            <person name="Ezra D."/>
            <person name="Gonzalez J.B."/>
            <person name="Henrissat B."/>
            <person name="Kuo A."/>
            <person name="Liang C."/>
            <person name="Lipzen A."/>
            <person name="Lutzoni F."/>
            <person name="Magnuson J."/>
            <person name="Mondo S."/>
            <person name="Nolan M."/>
            <person name="Ohm R."/>
            <person name="Pangilinan J."/>
            <person name="Park H.-J.H."/>
            <person name="Ramirez L."/>
            <person name="Alfaro M."/>
            <person name="Sun H."/>
            <person name="Tritt A."/>
            <person name="Yoshinaga Y."/>
            <person name="Zwiers L.-H.L."/>
            <person name="Turgeon B.G."/>
            <person name="Goodwin S.B."/>
            <person name="Spatafora J.W."/>
            <person name="Crous P.W."/>
            <person name="Grigoriev I.V."/>
        </authorList>
    </citation>
    <scope>NUCLEOTIDE SEQUENCE [LARGE SCALE GENOMIC DNA]</scope>
    <source>
        <strain evidence="3 4">CBS 611.86</strain>
    </source>
</reference>
<dbReference type="InterPro" id="IPR036291">
    <property type="entry name" value="NAD(P)-bd_dom_sf"/>
</dbReference>
<evidence type="ECO:0000313" key="3">
    <source>
        <dbReference type="EMBL" id="KAF2877542.1"/>
    </source>
</evidence>
<dbReference type="Gene3D" id="3.40.50.720">
    <property type="entry name" value="NAD(P)-binding Rossmann-like Domain"/>
    <property type="match status" value="1"/>
</dbReference>
<dbReference type="FunFam" id="3.40.50.720:FF:000084">
    <property type="entry name" value="Short-chain dehydrogenase reductase"/>
    <property type="match status" value="1"/>
</dbReference>
<evidence type="ECO:0000256" key="2">
    <source>
        <dbReference type="ARBA" id="ARBA00022857"/>
    </source>
</evidence>
<keyword evidence="4" id="KW-1185">Reference proteome</keyword>
<dbReference type="PROSITE" id="PS00061">
    <property type="entry name" value="ADH_SHORT"/>
    <property type="match status" value="1"/>
</dbReference>
<comment type="caution">
    <text evidence="3">The sequence shown here is derived from an EMBL/GenBank/DDBJ whole genome shotgun (WGS) entry which is preliminary data.</text>
</comment>
<dbReference type="PRINTS" id="PR00081">
    <property type="entry name" value="GDHRDH"/>
</dbReference>
<dbReference type="PANTHER" id="PTHR42760">
    <property type="entry name" value="SHORT-CHAIN DEHYDROGENASES/REDUCTASES FAMILY MEMBER"/>
    <property type="match status" value="1"/>
</dbReference>
<organism evidence="3 4">
    <name type="scientific">Massariosphaeria phaeospora</name>
    <dbReference type="NCBI Taxonomy" id="100035"/>
    <lineage>
        <taxon>Eukaryota</taxon>
        <taxon>Fungi</taxon>
        <taxon>Dikarya</taxon>
        <taxon>Ascomycota</taxon>
        <taxon>Pezizomycotina</taxon>
        <taxon>Dothideomycetes</taxon>
        <taxon>Pleosporomycetidae</taxon>
        <taxon>Pleosporales</taxon>
        <taxon>Pleosporales incertae sedis</taxon>
        <taxon>Massariosphaeria</taxon>
    </lineage>
</organism>
<keyword evidence="2" id="KW-0521">NADP</keyword>
<dbReference type="GO" id="GO:0016616">
    <property type="term" value="F:oxidoreductase activity, acting on the CH-OH group of donors, NAD or NADP as acceptor"/>
    <property type="evidence" value="ECO:0007669"/>
    <property type="project" value="TreeGrafter"/>
</dbReference>
<evidence type="ECO:0000313" key="4">
    <source>
        <dbReference type="Proteomes" id="UP000481861"/>
    </source>
</evidence>
<protein>
    <submittedName>
        <fullName evidence="3">Uncharacterized protein</fullName>
    </submittedName>
</protein>
<dbReference type="Proteomes" id="UP000481861">
    <property type="component" value="Unassembled WGS sequence"/>
</dbReference>
<sequence length="275" mass="29391">MDIGGVALVCGAGSGIGKAVALQFSSCRVSFLVCADLMIEKARETVQFAKEFRKEDVAFRDIAMKVDVRNEEEVRRLFASVKEMAGRIDICVNTAGFGASSSTPLSEMSMADYRVQVEVHNIGAFVFLRIALQTMLQQDLHVLPGSRQPTRGAIVLLTSLASEGAFIGVGNYTAAKFAVKGLVQTAAIENARKGVRINAVAPSYVSGGMMDTFLEQSPNLKQQILGDLAMGRLANPKEVSEAVLFLASSMSSYINGHTLVLDGGSSLQLANTLFT</sequence>
<dbReference type="Pfam" id="PF13561">
    <property type="entry name" value="adh_short_C2"/>
    <property type="match status" value="1"/>
</dbReference>